<keyword evidence="2 3" id="KW-0119">Carbohydrate metabolism</keyword>
<evidence type="ECO:0000256" key="2">
    <source>
        <dbReference type="ARBA" id="ARBA00023277"/>
    </source>
</evidence>
<dbReference type="GO" id="GO:0005975">
    <property type="term" value="P:carbohydrate metabolic process"/>
    <property type="evidence" value="ECO:0007669"/>
    <property type="project" value="InterPro"/>
</dbReference>
<evidence type="ECO:0000256" key="1">
    <source>
        <dbReference type="ARBA" id="ARBA00006821"/>
    </source>
</evidence>
<feature type="domain" description="Glycoside hydrolase family 57 N-terminal" evidence="4">
    <location>
        <begin position="18"/>
        <end position="422"/>
    </location>
</feature>
<dbReference type="RefSeq" id="WP_191154549.1">
    <property type="nucleotide sequence ID" value="NZ_JACWUN010000005.1"/>
</dbReference>
<dbReference type="InterPro" id="IPR004300">
    <property type="entry name" value="Glyco_hydro_57_N"/>
</dbReference>
<keyword evidence="5" id="KW-0378">Hydrolase</keyword>
<proteinExistence type="inferred from homology"/>
<evidence type="ECO:0000313" key="5">
    <source>
        <dbReference type="EMBL" id="MBD1400271.1"/>
    </source>
</evidence>
<dbReference type="CDD" id="cd10796">
    <property type="entry name" value="GH57N_APU"/>
    <property type="match status" value="1"/>
</dbReference>
<dbReference type="Proteomes" id="UP000632828">
    <property type="component" value="Unassembled WGS sequence"/>
</dbReference>
<dbReference type="PANTHER" id="PTHR36306">
    <property type="entry name" value="ALPHA-AMYLASE-RELATED-RELATED"/>
    <property type="match status" value="1"/>
</dbReference>
<dbReference type="InterPro" id="IPR011330">
    <property type="entry name" value="Glyco_hydro/deAcase_b/a-brl"/>
</dbReference>
<dbReference type="InterPro" id="IPR027291">
    <property type="entry name" value="Glyco_hydro_38_N_sf"/>
</dbReference>
<sequence>MASPDVSTASPAQLKVCILWHMHQPDYRDPVGGQTLLPWTWLHGLKDYGEMLETVAQTKARVTVNLVPSLLEQLERYAGGKDQDRWLELIARPADKLSDAERQFVVEQFFSVNIETQILPNRRYHQLYLQRGTLEPRAESFSPQDILDLQVCFLLAWTGYHLRQRSSLVSALLERGGLYHEEQKHQLLLVCHEEIARIIDFHRELEADGLIEITITPYAHPILPLLCNLQSAWEPSPGLPLPAADFRYPEDARLQVREGLRTAERFFGKRRRGMWPAEGGVSHEAALLMQEEGALWAATDEDILARSLDGGLRDRGRLYRFYEYEGLPLIFRDRELSDRVGFLYATWKASEAVADIQQRLRQIARMAPGGTVAIILDGENCWERYADNGYPFLRDLYQMLDQDDQFVMNTVGEALEQSRPEPLTRLAAGSWIRSDFTTWIGHPEDNVAWQLLYQARRDCITTEVTDALANPQEPLSDLVQELLRAEGSDWFWWFGDEHSSLQADIFDRLFRLHLEGMYHLKGLPVPASLQQRIKPGVRTVTGGYEPSACFTPSIDGRIGDYFEWLATGCIDLAVGGAMYSGREGLDHLYYGYDNEHLYFRIDQSDLLRRLCGKDGYFELRLNGSGIFHVCFSFTDNKVKVLIDGKQVPGGRGASDKILELAVPIELLQLEQGQSIRISCHVVRQQRENGRWPTEGDAVLCYRGSALDEENWSV</sequence>
<evidence type="ECO:0000259" key="4">
    <source>
        <dbReference type="Pfam" id="PF03065"/>
    </source>
</evidence>
<dbReference type="Gene3D" id="3.20.110.10">
    <property type="entry name" value="Glycoside hydrolase 38, N terminal domain"/>
    <property type="match status" value="1"/>
</dbReference>
<comment type="caution">
    <text evidence="5">The sequence shown here is derived from an EMBL/GenBank/DDBJ whole genome shotgun (WGS) entry which is preliminary data.</text>
</comment>
<dbReference type="AlphaFoldDB" id="A0A8J6QPC7"/>
<evidence type="ECO:0000313" key="6">
    <source>
        <dbReference type="Proteomes" id="UP000632828"/>
    </source>
</evidence>
<gene>
    <name evidence="5" type="ORF">ICT70_06275</name>
</gene>
<dbReference type="SUPFAM" id="SSF88713">
    <property type="entry name" value="Glycoside hydrolase/deacetylase"/>
    <property type="match status" value="1"/>
</dbReference>
<keyword evidence="6" id="KW-1185">Reference proteome</keyword>
<evidence type="ECO:0000256" key="3">
    <source>
        <dbReference type="RuleBase" id="RU361196"/>
    </source>
</evidence>
<comment type="similarity">
    <text evidence="1 3">Belongs to the glycosyl hydrolase 57 family.</text>
</comment>
<protein>
    <submittedName>
        <fullName evidence="5">Glycoside hydrolase</fullName>
    </submittedName>
</protein>
<dbReference type="InterPro" id="IPR052046">
    <property type="entry name" value="GH57_Enzymes"/>
</dbReference>
<dbReference type="PANTHER" id="PTHR36306:SF1">
    <property type="entry name" value="ALPHA-AMYLASE-RELATED"/>
    <property type="match status" value="1"/>
</dbReference>
<dbReference type="EMBL" id="JACWUN010000005">
    <property type="protein sequence ID" value="MBD1400271.1"/>
    <property type="molecule type" value="Genomic_DNA"/>
</dbReference>
<accession>A0A8J6QPC7</accession>
<dbReference type="Pfam" id="PF03065">
    <property type="entry name" value="Glyco_hydro_57"/>
    <property type="match status" value="1"/>
</dbReference>
<organism evidence="5 6">
    <name type="scientific">Pelovirga terrestris</name>
    <dbReference type="NCBI Taxonomy" id="2771352"/>
    <lineage>
        <taxon>Bacteria</taxon>
        <taxon>Pseudomonadati</taxon>
        <taxon>Thermodesulfobacteriota</taxon>
        <taxon>Desulfuromonadia</taxon>
        <taxon>Geobacterales</taxon>
        <taxon>Geobacteraceae</taxon>
        <taxon>Pelovirga</taxon>
    </lineage>
</organism>
<reference evidence="5" key="1">
    <citation type="submission" date="2020-09" db="EMBL/GenBank/DDBJ databases">
        <title>Pelobacter alkaliphilus sp. nov., a novel anaerobic arsenate-reducing bacterium from terrestrial mud volcano.</title>
        <authorList>
            <person name="Khomyakova M.A."/>
            <person name="Merkel A.Y."/>
            <person name="Slobodkin A.I."/>
        </authorList>
    </citation>
    <scope>NUCLEOTIDE SEQUENCE</scope>
    <source>
        <strain evidence="5">M08fum</strain>
    </source>
</reference>
<name>A0A8J6QPC7_9BACT</name>
<dbReference type="SUPFAM" id="SSF49344">
    <property type="entry name" value="CBD9-like"/>
    <property type="match status" value="1"/>
</dbReference>
<dbReference type="GO" id="GO:0016787">
    <property type="term" value="F:hydrolase activity"/>
    <property type="evidence" value="ECO:0007669"/>
    <property type="project" value="UniProtKB-KW"/>
</dbReference>